<dbReference type="Proteomes" id="UP000038040">
    <property type="component" value="Unplaced"/>
</dbReference>
<reference evidence="10" key="1">
    <citation type="submission" date="2017-02" db="UniProtKB">
        <authorList>
            <consortium name="WormBaseParasite"/>
        </authorList>
    </citation>
    <scope>IDENTIFICATION</scope>
</reference>
<evidence type="ECO:0000313" key="9">
    <source>
        <dbReference type="Proteomes" id="UP000274756"/>
    </source>
</evidence>
<evidence type="ECO:0000256" key="2">
    <source>
        <dbReference type="ARBA" id="ARBA00012485"/>
    </source>
</evidence>
<dbReference type="Gene3D" id="3.30.2410.10">
    <property type="entry name" value="Hect, E3 ligase catalytic domain"/>
    <property type="match status" value="1"/>
</dbReference>
<keyword evidence="4 5" id="KW-0833">Ubl conjugation pathway</keyword>
<evidence type="ECO:0000313" key="10">
    <source>
        <dbReference type="WBParaSite" id="DME_0000784101-mRNA-1"/>
    </source>
</evidence>
<feature type="domain" description="HECT" evidence="6">
    <location>
        <begin position="1"/>
        <end position="350"/>
    </location>
</feature>
<dbReference type="PANTHER" id="PTHR45700:SF2">
    <property type="entry name" value="UBIQUITIN-PROTEIN LIGASE E3C"/>
    <property type="match status" value="1"/>
</dbReference>
<protein>
    <recommendedName>
        <fullName evidence="2">HECT-type E3 ubiquitin transferase</fullName>
        <ecNumber evidence="2">2.3.2.26</ecNumber>
    </recommendedName>
</protein>
<dbReference type="InterPro" id="IPR044611">
    <property type="entry name" value="E3A/B/C-like"/>
</dbReference>
<keyword evidence="9" id="KW-1185">Reference proteome</keyword>
<reference evidence="7 9" key="2">
    <citation type="submission" date="2018-11" db="EMBL/GenBank/DDBJ databases">
        <authorList>
            <consortium name="Pathogen Informatics"/>
        </authorList>
    </citation>
    <scope>NUCLEOTIDE SEQUENCE [LARGE SCALE GENOMIC DNA]</scope>
</reference>
<dbReference type="EC" id="2.3.2.26" evidence="2"/>
<dbReference type="GO" id="GO:0061630">
    <property type="term" value="F:ubiquitin protein ligase activity"/>
    <property type="evidence" value="ECO:0007669"/>
    <property type="project" value="UniProtKB-EC"/>
</dbReference>
<dbReference type="STRING" id="318479.A0A0N4UJK2"/>
<keyword evidence="3" id="KW-0808">Transferase</keyword>
<dbReference type="GO" id="GO:0006511">
    <property type="term" value="P:ubiquitin-dependent protein catabolic process"/>
    <property type="evidence" value="ECO:0007669"/>
    <property type="project" value="TreeGrafter"/>
</dbReference>
<dbReference type="InterPro" id="IPR035983">
    <property type="entry name" value="Hect_E3_ubiquitin_ligase"/>
</dbReference>
<name>A0A0N4UJK2_DRAME</name>
<evidence type="ECO:0000256" key="3">
    <source>
        <dbReference type="ARBA" id="ARBA00022679"/>
    </source>
</evidence>
<proteinExistence type="predicted"/>
<dbReference type="SUPFAM" id="SSF56204">
    <property type="entry name" value="Hect, E3 ligase catalytic domain"/>
    <property type="match status" value="1"/>
</dbReference>
<evidence type="ECO:0000259" key="6">
    <source>
        <dbReference type="PROSITE" id="PS50237"/>
    </source>
</evidence>
<dbReference type="EMBL" id="UYYG01000041">
    <property type="protein sequence ID" value="VDN52019.1"/>
    <property type="molecule type" value="Genomic_DNA"/>
</dbReference>
<dbReference type="PROSITE" id="PS50237">
    <property type="entry name" value="HECT"/>
    <property type="match status" value="1"/>
</dbReference>
<evidence type="ECO:0000313" key="8">
    <source>
        <dbReference type="Proteomes" id="UP000038040"/>
    </source>
</evidence>
<evidence type="ECO:0000256" key="5">
    <source>
        <dbReference type="PROSITE-ProRule" id="PRU00104"/>
    </source>
</evidence>
<evidence type="ECO:0000313" key="7">
    <source>
        <dbReference type="EMBL" id="VDN52019.1"/>
    </source>
</evidence>
<dbReference type="AlphaFoldDB" id="A0A0N4UJK2"/>
<accession>A0A0N4UJK2</accession>
<comment type="catalytic activity">
    <reaction evidence="1">
        <text>S-ubiquitinyl-[E2 ubiquitin-conjugating enzyme]-L-cysteine + [acceptor protein]-L-lysine = [E2 ubiquitin-conjugating enzyme]-L-cysteine + N(6)-ubiquitinyl-[acceptor protein]-L-lysine.</text>
        <dbReference type="EC" id="2.3.2.26"/>
    </reaction>
</comment>
<organism evidence="8 10">
    <name type="scientific">Dracunculus medinensis</name>
    <name type="common">Guinea worm</name>
    <dbReference type="NCBI Taxonomy" id="318479"/>
    <lineage>
        <taxon>Eukaryota</taxon>
        <taxon>Metazoa</taxon>
        <taxon>Ecdysozoa</taxon>
        <taxon>Nematoda</taxon>
        <taxon>Chromadorea</taxon>
        <taxon>Rhabditida</taxon>
        <taxon>Spirurina</taxon>
        <taxon>Dracunculoidea</taxon>
        <taxon>Dracunculidae</taxon>
        <taxon>Dracunculus</taxon>
    </lineage>
</organism>
<dbReference type="OrthoDB" id="8068875at2759"/>
<gene>
    <name evidence="7" type="ORF">DME_LOCUS1992</name>
</gene>
<dbReference type="Gene3D" id="3.30.2160.10">
    <property type="entry name" value="Hect, E3 ligase catalytic domain"/>
    <property type="match status" value="1"/>
</dbReference>
<dbReference type="SMART" id="SM00119">
    <property type="entry name" value="HECTc"/>
    <property type="match status" value="1"/>
</dbReference>
<evidence type="ECO:0000256" key="1">
    <source>
        <dbReference type="ARBA" id="ARBA00000885"/>
    </source>
</evidence>
<dbReference type="InterPro" id="IPR000569">
    <property type="entry name" value="HECT_dom"/>
</dbReference>
<evidence type="ECO:0000256" key="4">
    <source>
        <dbReference type="ARBA" id="ARBA00022786"/>
    </source>
</evidence>
<dbReference type="Proteomes" id="UP000274756">
    <property type="component" value="Unassembled WGS sequence"/>
</dbReference>
<dbReference type="PANTHER" id="PTHR45700">
    <property type="entry name" value="UBIQUITIN-PROTEIN LIGASE E3C"/>
    <property type="match status" value="1"/>
</dbReference>
<dbReference type="GO" id="GO:0000209">
    <property type="term" value="P:protein polyubiquitination"/>
    <property type="evidence" value="ECO:0007669"/>
    <property type="project" value="InterPro"/>
</dbReference>
<dbReference type="WBParaSite" id="DME_0000784101-mRNA-1">
    <property type="protein sequence ID" value="DME_0000784101-mRNA-1"/>
    <property type="gene ID" value="DME_0000784101"/>
</dbReference>
<dbReference type="Gene3D" id="3.90.1750.10">
    <property type="entry name" value="Hect, E3 ligase catalytic domains"/>
    <property type="match status" value="1"/>
</dbReference>
<dbReference type="Pfam" id="PF00632">
    <property type="entry name" value="HECT"/>
    <property type="match status" value="1"/>
</dbReference>
<feature type="active site" description="Glycyl thioester intermediate" evidence="5">
    <location>
        <position position="318"/>
    </location>
</feature>
<sequence length="350" mass="39343">MLPNLRAFIRINMVNWVGMDEAGIDGGGIFKEFLCEVIKTALDPSRGLFAATKDHFLYPNPSASTIYPNDFQDHFYFVGRLIGKLIYEKLLIDVRFADFFIVQSFKSFDTNLLDLEYIKTYDSQLHANLKFLKDCSPEEVNSLDLDFSILTDNLGVLQKIDLKKNGSEIKVNAENRSEYISLYVNYLISKLEPMICAFKAGIRNVIDPGWLRIFSATEIGALIGGLDADIDVNDLKNHTKVHNIKCKNFAKKPADDDLLYMDNFWLLINDLPSAQKQLLLKFITGCSRPPLMGFKALYPPMGIQLIHDSDGLPTAATCLSLLKLPVYKDTTTLASKLNMAINSNAGFELS</sequence>